<feature type="signal peptide" evidence="1">
    <location>
        <begin position="1"/>
        <end position="28"/>
    </location>
</feature>
<keyword evidence="1" id="KW-0732">Signal</keyword>
<evidence type="ECO:0000313" key="3">
    <source>
        <dbReference type="EMBL" id="CAH3162216.1"/>
    </source>
</evidence>
<name>A0ABN8QGF5_9CNID</name>
<dbReference type="Proteomes" id="UP001159405">
    <property type="component" value="Unassembled WGS sequence"/>
</dbReference>
<evidence type="ECO:0000259" key="2">
    <source>
        <dbReference type="PROSITE" id="PS50024"/>
    </source>
</evidence>
<dbReference type="InterPro" id="IPR000082">
    <property type="entry name" value="SEA_dom"/>
</dbReference>
<organism evidence="3 4">
    <name type="scientific">Porites lobata</name>
    <dbReference type="NCBI Taxonomy" id="104759"/>
    <lineage>
        <taxon>Eukaryota</taxon>
        <taxon>Metazoa</taxon>
        <taxon>Cnidaria</taxon>
        <taxon>Anthozoa</taxon>
        <taxon>Hexacorallia</taxon>
        <taxon>Scleractinia</taxon>
        <taxon>Fungiina</taxon>
        <taxon>Poritidae</taxon>
        <taxon>Porites</taxon>
    </lineage>
</organism>
<evidence type="ECO:0000256" key="1">
    <source>
        <dbReference type="SAM" id="SignalP"/>
    </source>
</evidence>
<gene>
    <name evidence="3" type="ORF">PLOB_00005215</name>
</gene>
<proteinExistence type="predicted"/>
<sequence length="228" mass="24679">MAHSRMARFAVFWFNVFALVIFTHPVSAAITTTLTQNSTLAFTSSISRTAQNSTLAFTSSISPTVQTSTLAFTSSISPTAQNSTLAFTSSISTTEMPVGKTFNVQIRVNETFLPGYTDLSSSESLTFIRNFTTKMEDVFSSLSYLKQVEVKNLSHGSVLVDFNVVVYSLSNASTNAIERALENANRTGSLGYQLVGNIAVQEVQQSSSSIVPTSTAKITKTGKIYVFL</sequence>
<accession>A0ABN8QGF5</accession>
<dbReference type="EMBL" id="CALNXK010000122">
    <property type="protein sequence ID" value="CAH3162216.1"/>
    <property type="molecule type" value="Genomic_DNA"/>
</dbReference>
<dbReference type="Pfam" id="PF01390">
    <property type="entry name" value="SEA"/>
    <property type="match status" value="1"/>
</dbReference>
<evidence type="ECO:0000313" key="4">
    <source>
        <dbReference type="Proteomes" id="UP001159405"/>
    </source>
</evidence>
<feature type="domain" description="SEA" evidence="2">
    <location>
        <begin position="96"/>
        <end position="215"/>
    </location>
</feature>
<dbReference type="PROSITE" id="PS50024">
    <property type="entry name" value="SEA"/>
    <property type="match status" value="1"/>
</dbReference>
<keyword evidence="4" id="KW-1185">Reference proteome</keyword>
<reference evidence="3 4" key="1">
    <citation type="submission" date="2022-05" db="EMBL/GenBank/DDBJ databases">
        <authorList>
            <consortium name="Genoscope - CEA"/>
            <person name="William W."/>
        </authorList>
    </citation>
    <scope>NUCLEOTIDE SEQUENCE [LARGE SCALE GENOMIC DNA]</scope>
</reference>
<comment type="caution">
    <text evidence="3">The sequence shown here is derived from an EMBL/GenBank/DDBJ whole genome shotgun (WGS) entry which is preliminary data.</text>
</comment>
<protein>
    <recommendedName>
        <fullName evidence="2">SEA domain-containing protein</fullName>
    </recommendedName>
</protein>
<feature type="chain" id="PRO_5045234748" description="SEA domain-containing protein" evidence="1">
    <location>
        <begin position="29"/>
        <end position="228"/>
    </location>
</feature>